<organism evidence="3 4">
    <name type="scientific">Endocarpon pusillum</name>
    <dbReference type="NCBI Taxonomy" id="364733"/>
    <lineage>
        <taxon>Eukaryota</taxon>
        <taxon>Fungi</taxon>
        <taxon>Dikarya</taxon>
        <taxon>Ascomycota</taxon>
        <taxon>Pezizomycotina</taxon>
        <taxon>Eurotiomycetes</taxon>
        <taxon>Chaetothyriomycetidae</taxon>
        <taxon>Verrucariales</taxon>
        <taxon>Verrucariaceae</taxon>
        <taxon>Endocarpon</taxon>
    </lineage>
</organism>
<dbReference type="OrthoDB" id="21499at2759"/>
<comment type="caution">
    <text evidence="3">The sequence shown here is derived from an EMBL/GenBank/DDBJ whole genome shotgun (WGS) entry which is preliminary data.</text>
</comment>
<feature type="compositionally biased region" description="Acidic residues" evidence="1">
    <location>
        <begin position="497"/>
        <end position="508"/>
    </location>
</feature>
<feature type="region of interest" description="Disordered" evidence="1">
    <location>
        <begin position="496"/>
        <end position="520"/>
    </location>
</feature>
<proteinExistence type="predicted"/>
<dbReference type="AlphaFoldDB" id="A0A8H7AJQ5"/>
<gene>
    <name evidence="3" type="ORF">GJ744_006856</name>
</gene>
<accession>A0A8H7AJQ5</accession>
<feature type="compositionally biased region" description="Low complexity" evidence="1">
    <location>
        <begin position="50"/>
        <end position="62"/>
    </location>
</feature>
<keyword evidence="4" id="KW-1185">Reference proteome</keyword>
<dbReference type="Proteomes" id="UP000606974">
    <property type="component" value="Unassembled WGS sequence"/>
</dbReference>
<evidence type="ECO:0000256" key="1">
    <source>
        <dbReference type="SAM" id="MobiDB-lite"/>
    </source>
</evidence>
<evidence type="ECO:0000313" key="4">
    <source>
        <dbReference type="Proteomes" id="UP000606974"/>
    </source>
</evidence>
<feature type="region of interest" description="Disordered" evidence="1">
    <location>
        <begin position="300"/>
        <end position="326"/>
    </location>
</feature>
<feature type="compositionally biased region" description="Polar residues" evidence="1">
    <location>
        <begin position="94"/>
        <end position="105"/>
    </location>
</feature>
<evidence type="ECO:0000259" key="2">
    <source>
        <dbReference type="Pfam" id="PF13926"/>
    </source>
</evidence>
<feature type="domain" description="DUF4211" evidence="2">
    <location>
        <begin position="357"/>
        <end position="496"/>
    </location>
</feature>
<feature type="compositionally biased region" description="Polar residues" evidence="1">
    <location>
        <begin position="264"/>
        <end position="274"/>
    </location>
</feature>
<dbReference type="EMBL" id="JAACFV010000031">
    <property type="protein sequence ID" value="KAF7510360.1"/>
    <property type="molecule type" value="Genomic_DNA"/>
</dbReference>
<feature type="compositionally biased region" description="Polar residues" evidence="1">
    <location>
        <begin position="7"/>
        <end position="20"/>
    </location>
</feature>
<dbReference type="PANTHER" id="PTHR14689:SF0">
    <property type="entry name" value="COILED-COIL DOMAIN-CONTAINING PROTEIN 82"/>
    <property type="match status" value="1"/>
</dbReference>
<dbReference type="PANTHER" id="PTHR14689">
    <property type="entry name" value="PHORBOL-ESTER_DAG-TYPE DOMAIN-CONTAINING PROTEIN"/>
    <property type="match status" value="1"/>
</dbReference>
<feature type="compositionally biased region" description="Basic residues" evidence="1">
    <location>
        <begin position="190"/>
        <end position="200"/>
    </location>
</feature>
<evidence type="ECO:0000313" key="3">
    <source>
        <dbReference type="EMBL" id="KAF7510360.1"/>
    </source>
</evidence>
<reference evidence="3" key="1">
    <citation type="submission" date="2020-02" db="EMBL/GenBank/DDBJ databases">
        <authorList>
            <person name="Palmer J.M."/>
        </authorList>
    </citation>
    <scope>NUCLEOTIDE SEQUENCE</scope>
    <source>
        <strain evidence="3">EPUS1.4</strain>
        <tissue evidence="3">Thallus</tissue>
    </source>
</reference>
<dbReference type="GO" id="GO:0005634">
    <property type="term" value="C:nucleus"/>
    <property type="evidence" value="ECO:0007669"/>
    <property type="project" value="TreeGrafter"/>
</dbReference>
<feature type="region of interest" description="Disordered" evidence="1">
    <location>
        <begin position="657"/>
        <end position="680"/>
    </location>
</feature>
<feature type="compositionally biased region" description="Basic and acidic residues" evidence="1">
    <location>
        <begin position="657"/>
        <end position="671"/>
    </location>
</feature>
<sequence length="680" mass="76063">MPPRAQTRLQFTPLPSSSPSKGDYSPGVQDRLANVRFNRADRRSLRKHTSTSIPTPEPSSQPQAEGVRGPSATISQNEDEDEIESSTAKRRRTSSNMPRQTTLTPRRSARLHYQSPVHIRSVSTTSSESSQRLHSVEIPSPTPSRRTRSVNAEKVPLPSSSSPQNGTGLSDLGSPETSGDDDDMIATKPATRRRRARRSPAAKDDFIVPDNADIAPSTDGDGVPTTPLGQRTPNRINQTPRSRRLKSRREHQELEEDLQDLQDSNSSWMQSSRTRGAPVNKERERRREYIEILKRRRSGAKEPIQLDSEDEEEAGDNGYTANSTPKASAAVFGHDEESLSEEDDMPQNPDLDIDEDDFIVSDQEEAPVDRLGRPHPDIPLEFTCYASAKPRELFIYVIEWLVKNKIAPAFSRHDALWKLAFTKIKDEITAQAGSRLKSSAWTGPFMNALNARPGLKTTELFQGENFLRGCDACNKANHPAKYGFVFSGSAYHHDSLEPVDPDSSEAEAEADHDNASIDSRGHTLLPADTHFFLGRYCAANAELAHKFTHWKYNLNEDLMQYLDSQGVLSAEEIVRREHSKGGQRKREKEAEEIVDQMKATGVIDELWKGFKADLDDARIGMEGHDRKGARGSRRIGSVRVPVSDVVRVEDDGVEKVTERNYRGTMHRDKPKIFPSDDEGE</sequence>
<feature type="compositionally biased region" description="Low complexity" evidence="1">
    <location>
        <begin position="121"/>
        <end position="130"/>
    </location>
</feature>
<name>A0A8H7AJQ5_9EURO</name>
<feature type="compositionally biased region" description="Basic and acidic residues" evidence="1">
    <location>
        <begin position="509"/>
        <end position="520"/>
    </location>
</feature>
<dbReference type="InterPro" id="IPR025451">
    <property type="entry name" value="DUF4211"/>
</dbReference>
<feature type="compositionally biased region" description="Polar residues" evidence="1">
    <location>
        <begin position="158"/>
        <end position="168"/>
    </location>
</feature>
<protein>
    <recommendedName>
        <fullName evidence="2">DUF4211 domain-containing protein</fullName>
    </recommendedName>
</protein>
<feature type="compositionally biased region" description="Polar residues" evidence="1">
    <location>
        <begin position="227"/>
        <end position="240"/>
    </location>
</feature>
<dbReference type="Pfam" id="PF13926">
    <property type="entry name" value="DUF4211"/>
    <property type="match status" value="1"/>
</dbReference>
<feature type="region of interest" description="Disordered" evidence="1">
    <location>
        <begin position="1"/>
        <end position="286"/>
    </location>
</feature>